<dbReference type="Proteomes" id="UP000824261">
    <property type="component" value="Unassembled WGS sequence"/>
</dbReference>
<evidence type="ECO:0000256" key="1">
    <source>
        <dbReference type="SAM" id="Phobius"/>
    </source>
</evidence>
<sequence>MTNMGWGDFLLILAACGVAMLICRVLPLFLLKGRELPEGVSKALGFIPPAAFAALVANDLLTPGMFDAGFWPAAEPLLAAVAVVMVSVITKSLLWSAVTGVAVYALLSMIVF</sequence>
<dbReference type="AlphaFoldDB" id="A0A9D1A0Z1"/>
<keyword evidence="1" id="KW-1133">Transmembrane helix</keyword>
<keyword evidence="1" id="KW-0812">Transmembrane</keyword>
<comment type="caution">
    <text evidence="2">The sequence shown here is derived from an EMBL/GenBank/DDBJ whole genome shotgun (WGS) entry which is preliminary data.</text>
</comment>
<evidence type="ECO:0000313" key="3">
    <source>
        <dbReference type="Proteomes" id="UP000824261"/>
    </source>
</evidence>
<dbReference type="EMBL" id="DVGB01000089">
    <property type="protein sequence ID" value="HIR02079.1"/>
    <property type="molecule type" value="Genomic_DNA"/>
</dbReference>
<gene>
    <name evidence="2" type="ORF">IAA69_07465</name>
</gene>
<feature type="transmembrane region" description="Helical" evidence="1">
    <location>
        <begin position="6"/>
        <end position="31"/>
    </location>
</feature>
<proteinExistence type="predicted"/>
<feature type="transmembrane region" description="Helical" evidence="1">
    <location>
        <begin position="78"/>
        <end position="107"/>
    </location>
</feature>
<dbReference type="Pfam" id="PF05437">
    <property type="entry name" value="AzlD"/>
    <property type="match status" value="1"/>
</dbReference>
<reference evidence="2" key="2">
    <citation type="journal article" date="2021" name="PeerJ">
        <title>Extensive microbial diversity within the chicken gut microbiome revealed by metagenomics and culture.</title>
        <authorList>
            <person name="Gilroy R."/>
            <person name="Ravi A."/>
            <person name="Getino M."/>
            <person name="Pursley I."/>
            <person name="Horton D.L."/>
            <person name="Alikhan N.F."/>
            <person name="Baker D."/>
            <person name="Gharbi K."/>
            <person name="Hall N."/>
            <person name="Watson M."/>
            <person name="Adriaenssens E.M."/>
            <person name="Foster-Nyarko E."/>
            <person name="Jarju S."/>
            <person name="Secka A."/>
            <person name="Antonio M."/>
            <person name="Oren A."/>
            <person name="Chaudhuri R.R."/>
            <person name="La Ragione R."/>
            <person name="Hildebrand F."/>
            <person name="Pallen M.J."/>
        </authorList>
    </citation>
    <scope>NUCLEOTIDE SEQUENCE</scope>
    <source>
        <strain evidence="2">ChiGjej1B1-2707</strain>
    </source>
</reference>
<protein>
    <submittedName>
        <fullName evidence="2">AzlD domain-containing protein</fullName>
    </submittedName>
</protein>
<reference evidence="2" key="1">
    <citation type="submission" date="2020-10" db="EMBL/GenBank/DDBJ databases">
        <authorList>
            <person name="Gilroy R."/>
        </authorList>
    </citation>
    <scope>NUCLEOTIDE SEQUENCE</scope>
    <source>
        <strain evidence="2">ChiGjej1B1-2707</strain>
    </source>
</reference>
<name>A0A9D1A0Z1_9ACTN</name>
<accession>A0A9D1A0Z1</accession>
<keyword evidence="1" id="KW-0472">Membrane</keyword>
<organism evidence="2 3">
    <name type="scientific">Candidatus Aveggerthella stercoripullorum</name>
    <dbReference type="NCBI Taxonomy" id="2840688"/>
    <lineage>
        <taxon>Bacteria</taxon>
        <taxon>Bacillati</taxon>
        <taxon>Actinomycetota</taxon>
        <taxon>Coriobacteriia</taxon>
        <taxon>Eggerthellales</taxon>
        <taxon>Eggerthellaceae</taxon>
        <taxon>Eggerthellaceae incertae sedis</taxon>
        <taxon>Candidatus Aveggerthella</taxon>
    </lineage>
</organism>
<evidence type="ECO:0000313" key="2">
    <source>
        <dbReference type="EMBL" id="HIR02079.1"/>
    </source>
</evidence>
<dbReference type="InterPro" id="IPR008407">
    <property type="entry name" value="Brnchd-chn_aa_trnsp_AzlD"/>
</dbReference>